<reference evidence="1" key="2">
    <citation type="submission" date="2025-09" db="UniProtKB">
        <authorList>
            <consortium name="Ensembl"/>
        </authorList>
    </citation>
    <scope>IDENTIFICATION</scope>
</reference>
<keyword evidence="2" id="KW-1185">Reference proteome</keyword>
<proteinExistence type="predicted"/>
<dbReference type="Proteomes" id="UP000694426">
    <property type="component" value="Unplaced"/>
</dbReference>
<dbReference type="Ensembl" id="ENSABRT00000035360.1">
    <property type="protein sequence ID" value="ENSABRP00000025236.1"/>
    <property type="gene ID" value="ENSABRG00000021171.1"/>
</dbReference>
<sequence length="91" mass="9909">MQVWLKFVLKRGSSFPTLTRLSTSLFERDIRGHGGKGSLGSPGHRAQDCTSVPRNIMTTRKKVLFGANSSPSCQVYPCLTNSALITGARRA</sequence>
<evidence type="ECO:0000313" key="1">
    <source>
        <dbReference type="Ensembl" id="ENSABRP00000025236.1"/>
    </source>
</evidence>
<dbReference type="AlphaFoldDB" id="A0A8B9CUK3"/>
<evidence type="ECO:0000313" key="2">
    <source>
        <dbReference type="Proteomes" id="UP000694426"/>
    </source>
</evidence>
<protein>
    <submittedName>
        <fullName evidence="1">Uncharacterized protein</fullName>
    </submittedName>
</protein>
<organism evidence="1 2">
    <name type="scientific">Anser brachyrhynchus</name>
    <name type="common">Pink-footed goose</name>
    <dbReference type="NCBI Taxonomy" id="132585"/>
    <lineage>
        <taxon>Eukaryota</taxon>
        <taxon>Metazoa</taxon>
        <taxon>Chordata</taxon>
        <taxon>Craniata</taxon>
        <taxon>Vertebrata</taxon>
        <taxon>Euteleostomi</taxon>
        <taxon>Archelosauria</taxon>
        <taxon>Archosauria</taxon>
        <taxon>Dinosauria</taxon>
        <taxon>Saurischia</taxon>
        <taxon>Theropoda</taxon>
        <taxon>Coelurosauria</taxon>
        <taxon>Aves</taxon>
        <taxon>Neognathae</taxon>
        <taxon>Galloanserae</taxon>
        <taxon>Anseriformes</taxon>
        <taxon>Anatidae</taxon>
        <taxon>Anserinae</taxon>
        <taxon>Anser</taxon>
    </lineage>
</organism>
<reference evidence="1" key="1">
    <citation type="submission" date="2025-08" db="UniProtKB">
        <authorList>
            <consortium name="Ensembl"/>
        </authorList>
    </citation>
    <scope>IDENTIFICATION</scope>
</reference>
<accession>A0A8B9CUK3</accession>
<name>A0A8B9CUK3_9AVES</name>